<dbReference type="EMBL" id="CADCTJ010000486">
    <property type="protein sequence ID" value="CAA9243741.1"/>
    <property type="molecule type" value="Genomic_DNA"/>
</dbReference>
<evidence type="ECO:0000313" key="1">
    <source>
        <dbReference type="EMBL" id="CAA9243741.1"/>
    </source>
</evidence>
<protein>
    <submittedName>
        <fullName evidence="1">Uncharacterized protein</fullName>
    </submittedName>
</protein>
<proteinExistence type="predicted"/>
<accession>A0A6J4I6T4</accession>
<reference evidence="1" key="1">
    <citation type="submission" date="2020-02" db="EMBL/GenBank/DDBJ databases">
        <authorList>
            <person name="Meier V. D."/>
        </authorList>
    </citation>
    <scope>NUCLEOTIDE SEQUENCE</scope>
    <source>
        <strain evidence="1">AVDCRST_MAG95</strain>
    </source>
</reference>
<dbReference type="AlphaFoldDB" id="A0A6J4I6T4"/>
<gene>
    <name evidence="1" type="ORF">AVDCRST_MAG95-1541</name>
</gene>
<name>A0A6J4I6T4_9BACT</name>
<organism evidence="1">
    <name type="scientific">uncultured Adhaeribacter sp</name>
    <dbReference type="NCBI Taxonomy" id="448109"/>
    <lineage>
        <taxon>Bacteria</taxon>
        <taxon>Pseudomonadati</taxon>
        <taxon>Bacteroidota</taxon>
        <taxon>Cytophagia</taxon>
        <taxon>Cytophagales</taxon>
        <taxon>Hymenobacteraceae</taxon>
        <taxon>Adhaeribacter</taxon>
        <taxon>environmental samples</taxon>
    </lineage>
</organism>
<sequence>MLISFSFGLSLLLPILLKILRDWSKIYYMSFVLNIKLPS</sequence>